<dbReference type="PANTHER" id="PTHR45681:SF6">
    <property type="entry name" value="POLYKETIDE SYNTHASE 37"/>
    <property type="match status" value="1"/>
</dbReference>
<proteinExistence type="predicted"/>
<sequence length="2611" mass="279249">MQPTPSTPALPALLIFGSQIQSLDATSASALRALLARTPALSWTIDAAAELPSLWAQAVTAIPELESPSTKELLDDFSSWLRTGILPEALPFPLPNAVLTPLVVIYHLAQYAQYLDAAALVQPTAVNSTTTLGLCTGLLSAAVASSATNQAQLAILGRVAIRLAALVGAVVDADNASSEAVSTSVGWSAAEPELREKLDAVLAKFADEAYVSVLQDQNRVTVTAAKDVAGKLREELKAAKLGVTEIGLVGRFHSAGHKGVLEKLSKFVEATPALQFGSESGRSEEILKAMLVEQPDWASEFRALGESTTADGQSLVFGFGPENVAPPALVRSLGARFHHLTTLDLSGAGIPATLLGFGGPAEYRAKLFETGIAVVGMAAQMPGASDLDEFWDIMRAGQSQHQEVPRERFEFDANTVFRPAENRKWYGNFVRDYNTFDHKFFKKSPREMASTDPQHRLMLQIAYQAVEQSGHFNRPQDERDDHIGVYIGVGLVDYERNIACSPANAYSATGNLKAFAAGKISHTFGWTGPGLTIDTACSSSSVAVHTACRAILSGECTGGALAGGVNIMTSPEWFQNLAGASFLSPTGQCKSFDARGDGYCRAEGVGAVFLKKLSTAVADGDRILGVIAGSAVWQNQNCTPITVPNSPSLSGLFRNAIDRAGLEPKHITYVEAHGTGTPVGDPAEVAGVRSVLGGSSCARSNGVSLGSVKGLIGHTESASGIASLLKVLVMMDRQQVPPQASFESLNPAIEITPEDKMDISTAVRPWDVDLRAALINNYGASGSNACLVVTQGPKRAADAVPLPTAETSAVKYPFWFAGHDESALRRYIARFRKWLATQPGPAPSVASLSFELSRQSNRTLPSSLLLTSASLSDLDSKLAQFEAGAPPKDVAVTAVKAARPVVLCFGGQVSNFVGLDKSVYESVGVFRGHIDAVDAALRAAGLGSIFPAVFQTTPIESIVALQTALFAVQYSSAKSWLSSGVRPVAVVGFSFGELTALAVSGVLSLEDAVKLIVGRAALIEEKWGSDSGAMIAVEGDKALVDKLLAEVATQAPGAAIACYSGPTSFTLAGPKDTMELIPQTVAAHPEFAAIRQKKLDVTHAFHSVLVDSLYADVEKLGEGLTFNKPTIPVERATESATSTDDLTSSFAAAHLRNPVCFSHAVDRLVAKHGDAIWLEAGFNSTITSIAGRTAKAKGTHHFQPINLASENAVQQLADATLTLWKEGLNVSFWPHHRSQRADYDARLLPPYQFDKAVHWMALLPPPKQTITVAAPAAASAAATIPEKPRGFWSFEGFQDPATQSLARFRVHTTSDEFDAHVRGHIIARAAPLCPSPLQLNIAVAALRSLPSNAGLQPRSRDMVSHAPLSLDPARAVFLEAAAQDAGKRVWNWKIVSEPAATPGTGKVTHVVGTISFAAANEQAALLNEFAHYERIVRHEHCQELLTDGDADEVVKGPSKIYRRFTDIVEYGSMYKCVDKLVAKGSASAGRVIRKGPAVEDKHNGGAGSWPDIGAGDSFCQVAGIFVNTMTDVPETDIYISDRIDQWIPLPDTSATDKGVSGDATAWDVLALHRHPTDKKYISDVFVFEASTGRLAEIILGIHYQRVGKAGLSKALSRFAAPGTVAPVVPKVVAPVQVAPAVNDFYTAGPSKAKSQVTEINNRIIDILVNLVGLDADELQPESDLVEMGIDSLMGMELAREIEITFKISLSNDDLMELTTIHSLNVLVQKTLGVDGSAAEEEEEVVEAPVTNGHSNGVNGVNGHATNGVNGHATNGNGATSGPFRVPAETVLTAFAECKAATDDFIREHNMGGYVDTVLPRSDELCAVHLINAFEQLGCPIRSAKAGDELPKIEYLPRHQRFVDWIYEFLEKNARILDVDANGRITRTAIALPSKPADAIYHDLVRANPEHRYDHDLTQHIGPEIADCLVGKQEGVQLMFGRPEGREIASNMYGKSPINVVWIKQMESFLRGFVGRLNIAPGGEPLRILEMGAGTGGTTAKILPLLASLGVPVRYTVTDLSSSLVATARKRFKGQFDFVDYKVVDIEGNLPAELLESQHMVLATNCVHATHNLVKSTGNIRRLLRPDGMLLMLEMTTQVPWVDLTFGPVEGWWLFDDGRKHALAPPEVWDDALHAAGYGHVDWTDGHLPEAAIQRVIIALASAPSQRYERSPIPPPASLPIAASSAADIDARQAAIDAYVAEYTRDFRPSAPISTSASPSSPSQHTVLVTGATGSLGSHLVAHLTSLPTVRGVVCLNRVSITNDPLGRQLNAFTTRGIDLDAAAQGKLTVFEVDSSKPHLGLDAAAYAGLTQTVTHIVHNAWPMSITRPIAGFSTQFRTMRNLIDLAASAAAAQNLPTPVGFQFISSIATVGCYPLLPDENTTTFVPEEPMAVSSVMPTGYGDAKLVCERMLAATLGSEAHGHGSVFRAASVRIAQIAGSTSSGFWNPVEHLAFVLKSAQTLRALPDLSGDLSWCPVDTVAGTLADLLLLPNANNKEGGDEYPIYHIENPTRQSWPAMISMLARAFNIPQTPDHIVPWDEWLRRVRRFPGTVDDNPAARLVGFLEQHFIRMSCGRMVLGTVKSCEHSVTLREKGVAVEEALLARYVAAWKKMGFLN</sequence>
<keyword evidence="1" id="KW-0596">Phosphopantetheine</keyword>
<dbReference type="InterPro" id="IPR013217">
    <property type="entry name" value="Methyltransf_12"/>
</dbReference>
<dbReference type="SUPFAM" id="SSF53335">
    <property type="entry name" value="S-adenosyl-L-methionine-dependent methyltransferases"/>
    <property type="match status" value="1"/>
</dbReference>
<comment type="caution">
    <text evidence="10">The sequence shown here is derived from an EMBL/GenBank/DDBJ whole genome shotgun (WGS) entry which is preliminary data.</text>
</comment>
<dbReference type="Gene3D" id="3.40.47.10">
    <property type="match status" value="1"/>
</dbReference>
<dbReference type="InterPro" id="IPR032088">
    <property type="entry name" value="SAT"/>
</dbReference>
<dbReference type="RefSeq" id="XP_062633650.1">
    <property type="nucleotide sequence ID" value="XM_062778356.1"/>
</dbReference>
<keyword evidence="4" id="KW-0511">Multifunctional enzyme</keyword>
<keyword evidence="5" id="KW-0012">Acyltransferase</keyword>
<reference evidence="10" key="2">
    <citation type="submission" date="2023-05" db="EMBL/GenBank/DDBJ databases">
        <authorList>
            <consortium name="Lawrence Berkeley National Laboratory"/>
            <person name="Steindorff A."/>
            <person name="Hensen N."/>
            <person name="Bonometti L."/>
            <person name="Westerberg I."/>
            <person name="Brannstrom I.O."/>
            <person name="Guillou S."/>
            <person name="Cros-Aarteil S."/>
            <person name="Calhoun S."/>
            <person name="Haridas S."/>
            <person name="Kuo A."/>
            <person name="Mondo S."/>
            <person name="Pangilinan J."/>
            <person name="Riley R."/>
            <person name="Labutti K."/>
            <person name="Andreopoulos B."/>
            <person name="Lipzen A."/>
            <person name="Chen C."/>
            <person name="Yanf M."/>
            <person name="Daum C."/>
            <person name="Ng V."/>
            <person name="Clum A."/>
            <person name="Ohm R."/>
            <person name="Martin F."/>
            <person name="Silar P."/>
            <person name="Natvig D."/>
            <person name="Lalanne C."/>
            <person name="Gautier V."/>
            <person name="Ament-Velasquez S.L."/>
            <person name="Kruys A."/>
            <person name="Hutchinson M.I."/>
            <person name="Powell A.J."/>
            <person name="Barry K."/>
            <person name="Miller A.N."/>
            <person name="Grigoriev I.V."/>
            <person name="Debuchy R."/>
            <person name="Gladieux P."/>
            <person name="Thoren M.H."/>
            <person name="Johannesson H."/>
        </authorList>
    </citation>
    <scope>NUCLEOTIDE SEQUENCE</scope>
    <source>
        <strain evidence="10">CBS 141.50</strain>
    </source>
</reference>
<keyword evidence="3" id="KW-0808">Transferase</keyword>
<dbReference type="GO" id="GO:0044550">
    <property type="term" value="P:secondary metabolite biosynthetic process"/>
    <property type="evidence" value="ECO:0007669"/>
    <property type="project" value="UniProtKB-ARBA"/>
</dbReference>
<dbReference type="SMART" id="SM01294">
    <property type="entry name" value="PKS_PP_betabranch"/>
    <property type="match status" value="1"/>
</dbReference>
<dbReference type="PROSITE" id="PS52019">
    <property type="entry name" value="PKS_MFAS_DH"/>
    <property type="match status" value="1"/>
</dbReference>
<keyword evidence="11" id="KW-1185">Reference proteome</keyword>
<dbReference type="Gene3D" id="3.40.50.720">
    <property type="entry name" value="NAD(P)-binding Rossmann-like Domain"/>
    <property type="match status" value="1"/>
</dbReference>
<dbReference type="CDD" id="cd00833">
    <property type="entry name" value="PKS"/>
    <property type="match status" value="1"/>
</dbReference>
<gene>
    <name evidence="10" type="ORF">C8A04DRAFT_15098</name>
</gene>
<dbReference type="PROSITE" id="PS50075">
    <property type="entry name" value="CARRIER"/>
    <property type="match status" value="1"/>
</dbReference>
<dbReference type="SMART" id="SM00827">
    <property type="entry name" value="PKS_AT"/>
    <property type="match status" value="1"/>
</dbReference>
<dbReference type="Pfam" id="PF00698">
    <property type="entry name" value="Acyl_transf_1"/>
    <property type="match status" value="1"/>
</dbReference>
<dbReference type="InterPro" id="IPR006162">
    <property type="entry name" value="Ppantetheine_attach_site"/>
</dbReference>
<dbReference type="Pfam" id="PF08242">
    <property type="entry name" value="Methyltransf_12"/>
    <property type="match status" value="1"/>
</dbReference>
<dbReference type="GO" id="GO:0016746">
    <property type="term" value="F:acyltransferase activity"/>
    <property type="evidence" value="ECO:0007669"/>
    <property type="project" value="UniProtKB-KW"/>
</dbReference>
<feature type="active site" description="Proton donor; for dehydratase activity" evidence="6">
    <location>
        <position position="1512"/>
    </location>
</feature>
<feature type="domain" description="PKS/mFAS DH" evidence="9">
    <location>
        <begin position="1288"/>
        <end position="1608"/>
    </location>
</feature>
<dbReference type="SUPFAM" id="SSF53901">
    <property type="entry name" value="Thiolase-like"/>
    <property type="match status" value="1"/>
</dbReference>
<evidence type="ECO:0000256" key="1">
    <source>
        <dbReference type="ARBA" id="ARBA00022450"/>
    </source>
</evidence>
<dbReference type="GeneID" id="87814969"/>
<feature type="active site" description="Proton acceptor; for dehydratase activity" evidence="6">
    <location>
        <position position="1320"/>
    </location>
</feature>
<keyword evidence="2" id="KW-0597">Phosphoprotein</keyword>
<dbReference type="InterPro" id="IPR016036">
    <property type="entry name" value="Malonyl_transacylase_ACP-bd"/>
</dbReference>
<dbReference type="PANTHER" id="PTHR45681">
    <property type="entry name" value="POLYKETIDE SYNTHASE 44-RELATED"/>
    <property type="match status" value="1"/>
</dbReference>
<dbReference type="CDD" id="cd02440">
    <property type="entry name" value="AdoMet_MTases"/>
    <property type="match status" value="1"/>
</dbReference>
<dbReference type="InterPro" id="IPR020806">
    <property type="entry name" value="PKS_PP-bd"/>
</dbReference>
<evidence type="ECO:0000256" key="2">
    <source>
        <dbReference type="ARBA" id="ARBA00022553"/>
    </source>
</evidence>
<dbReference type="InterPro" id="IPR016039">
    <property type="entry name" value="Thiolase-like"/>
</dbReference>
<evidence type="ECO:0000259" key="9">
    <source>
        <dbReference type="PROSITE" id="PS52019"/>
    </source>
</evidence>
<dbReference type="InterPro" id="IPR014031">
    <property type="entry name" value="Ketoacyl_synth_C"/>
</dbReference>
<dbReference type="Gene3D" id="3.40.366.10">
    <property type="entry name" value="Malonyl-Coenzyme A Acyl Carrier Protein, domain 2"/>
    <property type="match status" value="2"/>
</dbReference>
<accession>A0AAN6UWE0</accession>
<evidence type="ECO:0000256" key="5">
    <source>
        <dbReference type="ARBA" id="ARBA00023315"/>
    </source>
</evidence>
<dbReference type="Pfam" id="PF00109">
    <property type="entry name" value="ketoacyl-synt"/>
    <property type="match status" value="1"/>
</dbReference>
<dbReference type="InterPro" id="IPR042104">
    <property type="entry name" value="PKS_dehydratase_sf"/>
</dbReference>
<name>A0AAN6UWE0_9PEZI</name>
<dbReference type="InterPro" id="IPR050444">
    <property type="entry name" value="Polyketide_Synthase"/>
</dbReference>
<dbReference type="InterPro" id="IPR016035">
    <property type="entry name" value="Acyl_Trfase/lysoPLipase"/>
</dbReference>
<dbReference type="Gene3D" id="3.40.50.150">
    <property type="entry name" value="Vaccinia Virus protein VP39"/>
    <property type="match status" value="1"/>
</dbReference>
<dbReference type="GO" id="GO:0031177">
    <property type="term" value="F:phosphopantetheine binding"/>
    <property type="evidence" value="ECO:0007669"/>
    <property type="project" value="InterPro"/>
</dbReference>
<dbReference type="InterPro" id="IPR020841">
    <property type="entry name" value="PKS_Beta-ketoAc_synthase_dom"/>
</dbReference>
<dbReference type="Gene3D" id="3.10.129.110">
    <property type="entry name" value="Polyketide synthase dehydratase"/>
    <property type="match status" value="1"/>
</dbReference>
<feature type="domain" description="Carrier" evidence="7">
    <location>
        <begin position="1653"/>
        <end position="1727"/>
    </location>
</feature>
<dbReference type="InterPro" id="IPR013120">
    <property type="entry name" value="FAR_NAD-bd"/>
</dbReference>
<dbReference type="Pfam" id="PF00550">
    <property type="entry name" value="PP-binding"/>
    <property type="match status" value="1"/>
</dbReference>
<dbReference type="Gene3D" id="3.30.70.3290">
    <property type="match status" value="1"/>
</dbReference>
<dbReference type="InterPro" id="IPR036736">
    <property type="entry name" value="ACP-like_sf"/>
</dbReference>
<dbReference type="PROSITE" id="PS00012">
    <property type="entry name" value="PHOSPHOPANTETHEINE"/>
    <property type="match status" value="1"/>
</dbReference>
<dbReference type="InterPro" id="IPR049900">
    <property type="entry name" value="PKS_mFAS_DH"/>
</dbReference>
<protein>
    <submittedName>
        <fullName evidence="10">Polyketide synthase</fullName>
    </submittedName>
</protein>
<evidence type="ECO:0000313" key="10">
    <source>
        <dbReference type="EMBL" id="KAK4140279.1"/>
    </source>
</evidence>
<dbReference type="InterPro" id="IPR041068">
    <property type="entry name" value="HTH_51"/>
</dbReference>
<dbReference type="SUPFAM" id="SSF47336">
    <property type="entry name" value="ACP-like"/>
    <property type="match status" value="1"/>
</dbReference>
<dbReference type="Pfam" id="PF02801">
    <property type="entry name" value="Ketoacyl-synt_C"/>
    <property type="match status" value="1"/>
</dbReference>
<dbReference type="InterPro" id="IPR014030">
    <property type="entry name" value="Ketoacyl_synth_N"/>
</dbReference>
<dbReference type="SUPFAM" id="SSF51735">
    <property type="entry name" value="NAD(P)-binding Rossmann-fold domains"/>
    <property type="match status" value="1"/>
</dbReference>
<feature type="domain" description="Ketosynthase family 3 (KS3)" evidence="8">
    <location>
        <begin position="369"/>
        <end position="791"/>
    </location>
</feature>
<dbReference type="Pfam" id="PF07993">
    <property type="entry name" value="NAD_binding_4"/>
    <property type="match status" value="1"/>
</dbReference>
<dbReference type="SMART" id="SM00823">
    <property type="entry name" value="PKS_PP"/>
    <property type="match status" value="1"/>
</dbReference>
<dbReference type="InterPro" id="IPR014043">
    <property type="entry name" value="Acyl_transferase_dom"/>
</dbReference>
<reference evidence="10" key="1">
    <citation type="journal article" date="2023" name="Mol. Phylogenet. Evol.">
        <title>Genome-scale phylogeny and comparative genomics of the fungal order Sordariales.</title>
        <authorList>
            <person name="Hensen N."/>
            <person name="Bonometti L."/>
            <person name="Westerberg I."/>
            <person name="Brannstrom I.O."/>
            <person name="Guillou S."/>
            <person name="Cros-Aarteil S."/>
            <person name="Calhoun S."/>
            <person name="Haridas S."/>
            <person name="Kuo A."/>
            <person name="Mondo S."/>
            <person name="Pangilinan J."/>
            <person name="Riley R."/>
            <person name="LaButti K."/>
            <person name="Andreopoulos B."/>
            <person name="Lipzen A."/>
            <person name="Chen C."/>
            <person name="Yan M."/>
            <person name="Daum C."/>
            <person name="Ng V."/>
            <person name="Clum A."/>
            <person name="Steindorff A."/>
            <person name="Ohm R.A."/>
            <person name="Martin F."/>
            <person name="Silar P."/>
            <person name="Natvig D.O."/>
            <person name="Lalanne C."/>
            <person name="Gautier V."/>
            <person name="Ament-Velasquez S.L."/>
            <person name="Kruys A."/>
            <person name="Hutchinson M.I."/>
            <person name="Powell A.J."/>
            <person name="Barry K."/>
            <person name="Miller A.N."/>
            <person name="Grigoriev I.V."/>
            <person name="Debuchy R."/>
            <person name="Gladieux P."/>
            <person name="Hiltunen Thoren M."/>
            <person name="Johannesson H."/>
        </authorList>
    </citation>
    <scope>NUCLEOTIDE SEQUENCE</scope>
    <source>
        <strain evidence="10">CBS 141.50</strain>
    </source>
</reference>
<dbReference type="SMART" id="SM00825">
    <property type="entry name" value="PKS_KS"/>
    <property type="match status" value="1"/>
</dbReference>
<dbReference type="InterPro" id="IPR036291">
    <property type="entry name" value="NAD(P)-bd_dom_sf"/>
</dbReference>
<dbReference type="Proteomes" id="UP001302676">
    <property type="component" value="Unassembled WGS sequence"/>
</dbReference>
<dbReference type="InterPro" id="IPR029063">
    <property type="entry name" value="SAM-dependent_MTases_sf"/>
</dbReference>
<dbReference type="PROSITE" id="PS52004">
    <property type="entry name" value="KS3_2"/>
    <property type="match status" value="1"/>
</dbReference>
<evidence type="ECO:0000259" key="8">
    <source>
        <dbReference type="PROSITE" id="PS52004"/>
    </source>
</evidence>
<evidence type="ECO:0000256" key="6">
    <source>
        <dbReference type="PROSITE-ProRule" id="PRU01363"/>
    </source>
</evidence>
<dbReference type="InterPro" id="IPR001227">
    <property type="entry name" value="Ac_transferase_dom_sf"/>
</dbReference>
<dbReference type="SUPFAM" id="SSF52151">
    <property type="entry name" value="FabD/lysophospholipase-like"/>
    <property type="match status" value="1"/>
</dbReference>
<evidence type="ECO:0000256" key="3">
    <source>
        <dbReference type="ARBA" id="ARBA00022679"/>
    </source>
</evidence>
<organism evidence="10 11">
    <name type="scientific">Dichotomopilus funicola</name>
    <dbReference type="NCBI Taxonomy" id="1934379"/>
    <lineage>
        <taxon>Eukaryota</taxon>
        <taxon>Fungi</taxon>
        <taxon>Dikarya</taxon>
        <taxon>Ascomycota</taxon>
        <taxon>Pezizomycotina</taxon>
        <taxon>Sordariomycetes</taxon>
        <taxon>Sordariomycetidae</taxon>
        <taxon>Sordariales</taxon>
        <taxon>Chaetomiaceae</taxon>
        <taxon>Dichotomopilus</taxon>
    </lineage>
</organism>
<dbReference type="InterPro" id="IPR009081">
    <property type="entry name" value="PP-bd_ACP"/>
</dbReference>
<evidence type="ECO:0000256" key="4">
    <source>
        <dbReference type="ARBA" id="ARBA00023268"/>
    </source>
</evidence>
<dbReference type="Gene3D" id="1.10.1200.10">
    <property type="entry name" value="ACP-like"/>
    <property type="match status" value="1"/>
</dbReference>
<dbReference type="Pfam" id="PF16073">
    <property type="entry name" value="SAT"/>
    <property type="match status" value="1"/>
</dbReference>
<feature type="region of interest" description="N-terminal hotdog fold" evidence="6">
    <location>
        <begin position="1288"/>
        <end position="1417"/>
    </location>
</feature>
<dbReference type="EMBL" id="MU853636">
    <property type="protein sequence ID" value="KAK4140279.1"/>
    <property type="molecule type" value="Genomic_DNA"/>
</dbReference>
<feature type="region of interest" description="C-terminal hotdog fold" evidence="6">
    <location>
        <begin position="1446"/>
        <end position="1608"/>
    </location>
</feature>
<evidence type="ECO:0000259" key="7">
    <source>
        <dbReference type="PROSITE" id="PS50075"/>
    </source>
</evidence>
<evidence type="ECO:0000313" key="11">
    <source>
        <dbReference type="Proteomes" id="UP001302676"/>
    </source>
</evidence>
<dbReference type="Pfam" id="PF18558">
    <property type="entry name" value="HTH_51"/>
    <property type="match status" value="1"/>
</dbReference>
<dbReference type="SUPFAM" id="SSF55048">
    <property type="entry name" value="Probable ACP-binding domain of malonyl-CoA ACP transacylase"/>
    <property type="match status" value="1"/>
</dbReference>